<gene>
    <name evidence="1" type="ORF">ATK23_2548</name>
</gene>
<comment type="caution">
    <text evidence="1">The sequence shown here is derived from an EMBL/GenBank/DDBJ whole genome shotgun (WGS) entry which is preliminary data.</text>
</comment>
<dbReference type="EMBL" id="PGEY01000001">
    <property type="protein sequence ID" value="PJJ45285.1"/>
    <property type="molecule type" value="Genomic_DNA"/>
</dbReference>
<keyword evidence="2" id="KW-1185">Reference proteome</keyword>
<sequence length="201" mass="22096">MNPTEKPVSIAGASRRLEIGNDGTRRLIAAGMLEVVSGTKLPKVTVASIEALEARKMVSIPCDVPILRVPKAPEELGASMFFDPTIASNAGYIEEINRKLIESGRDTELFDPARHKDYRFSGFWQVASSNIEYLLAKKGIILSTIAGFVHEGARILSVVDEIDWQRRKVLGVRPLLGEELKPYLGFLPSKAIGPSVIRPEK</sequence>
<reference evidence="1 2" key="1">
    <citation type="submission" date="2017-11" db="EMBL/GenBank/DDBJ databases">
        <title>Sequencing the genomes of 1000 actinobacteria strains.</title>
        <authorList>
            <person name="Klenk H.-P."/>
        </authorList>
    </citation>
    <scope>NUCLEOTIDE SEQUENCE [LARGE SCALE GENOMIC DNA]</scope>
    <source>
        <strain evidence="1 2">DSM 12798</strain>
    </source>
</reference>
<evidence type="ECO:0000313" key="1">
    <source>
        <dbReference type="EMBL" id="PJJ45285.1"/>
    </source>
</evidence>
<dbReference type="Proteomes" id="UP000229263">
    <property type="component" value="Unassembled WGS sequence"/>
</dbReference>
<proteinExistence type="predicted"/>
<accession>A0ABX4N2S9</accession>
<dbReference type="RefSeq" id="WP_066143258.1">
    <property type="nucleotide sequence ID" value="NZ_PGEY01000001.1"/>
</dbReference>
<protein>
    <submittedName>
        <fullName evidence="1">Uncharacterized protein</fullName>
    </submittedName>
</protein>
<name>A0ABX4N2S9_9MICC</name>
<organism evidence="1 2">
    <name type="scientific">Glutamicibacter mysorens</name>
    <dbReference type="NCBI Taxonomy" id="257984"/>
    <lineage>
        <taxon>Bacteria</taxon>
        <taxon>Bacillati</taxon>
        <taxon>Actinomycetota</taxon>
        <taxon>Actinomycetes</taxon>
        <taxon>Micrococcales</taxon>
        <taxon>Micrococcaceae</taxon>
        <taxon>Glutamicibacter</taxon>
    </lineage>
</organism>
<evidence type="ECO:0000313" key="2">
    <source>
        <dbReference type="Proteomes" id="UP000229263"/>
    </source>
</evidence>